<dbReference type="InterPro" id="IPR004365">
    <property type="entry name" value="NA-bd_OB_tRNA"/>
</dbReference>
<evidence type="ECO:0000256" key="4">
    <source>
        <dbReference type="ARBA" id="ARBA00022695"/>
    </source>
</evidence>
<dbReference type="Pfam" id="PF14579">
    <property type="entry name" value="HHH_6"/>
    <property type="match status" value="1"/>
</dbReference>
<evidence type="ECO:0000256" key="1">
    <source>
        <dbReference type="ARBA" id="ARBA00004496"/>
    </source>
</evidence>
<dbReference type="GO" id="GO:0003676">
    <property type="term" value="F:nucleic acid binding"/>
    <property type="evidence" value="ECO:0007669"/>
    <property type="project" value="InterPro"/>
</dbReference>
<evidence type="ECO:0000256" key="6">
    <source>
        <dbReference type="ARBA" id="ARBA00022932"/>
    </source>
</evidence>
<sequence>MHPATDFQHLHVHSNYSLMWGTAPIEGLARHLRENGQRFFPLTDRNGLYGLVDHLQLCREYELEPIIGCELVTKDHQALCLVKTRQGYQNLCHMLTDQYHEPSWKLPRALRDHYEGLVVITQDDDVLHAIHDTAEVYIDLWPGDTTRTRACHRKWKLPLVATAHAYTVSSRAYPLHLMLRAIDTNSKLSRLPPGGFMPRASYLASPEEMCARFETEPQALARTVEIAEACTFTPTIGELIFPPSEYDENFKILREKTYAGLARRYERLTPTITRRADYELDMIRRKNFSNCFLVIEDVVSRFSLTCGRGSAAASIVSFALGITHVDPIAHNLFFERFLNPGRKDPPDIDIDFAWDERDRVRDYLWGKYGGAHIAMVCNHNRMQARSAVREMAKVYGLGDKEIAKMAHHLLQLKRSPKHKDTRPTDLPDPWPDILAMARRLEGFPRHISVHCGGVVITPDPITHHCPLRPMPIGYDVVPWDKDGVEDYGFVKLDFLGNRSLAVIRDCLQSVRENYRVDIRYDTLNPIDDPQTQTLIREGNTMGCFYVESPATRQLLQKVRMGDYETLVAVSSIIRPAANVISAEWVRRHRWMHDEQGRPRPNRKPNWRPIHPDLEEVLAETHGLMVYQEDVTRTAMALAGFNACDGDRLRKIISKKDKQKVLRDYHARFIEGCRANGLADERIQDIWDMILSFAGYSFCKPHSASYAMVSFKSAFLKFHYPAEFMAAVISNQGGFYSAHAYLSHARRNGLEVLGPDINDSRVTYRGYRGRIRIGFMQIKGLKRETGERILKARQDGLFHDFGDFMFRVRPSLEEAKRLILAGCFDRLEPDLNRPSLIWRALHWHALHRRQSEDLFPEPIRVEDLPRMEDYDRRTKLALERRLLGFLISCHPLELYREALERVPRIAATELPRQVGRKVTLAGWLVTGKTVRTKHDEPMSFLTFEDESGLFETVLFPEPFAQFAACLDYANAYILRGEVTSDMGAISVTLQEVIRLSPQTAGS</sequence>
<keyword evidence="5" id="KW-0235">DNA replication</keyword>
<dbReference type="KEGG" id="scor:J3U87_05405"/>
<dbReference type="Proteomes" id="UP000663929">
    <property type="component" value="Chromosome"/>
</dbReference>
<dbReference type="Pfam" id="PF17657">
    <property type="entry name" value="DNA_pol3_finger"/>
    <property type="match status" value="1"/>
</dbReference>
<evidence type="ECO:0000256" key="5">
    <source>
        <dbReference type="ARBA" id="ARBA00022705"/>
    </source>
</evidence>
<evidence type="ECO:0000313" key="10">
    <source>
        <dbReference type="Proteomes" id="UP000663929"/>
    </source>
</evidence>
<dbReference type="PANTHER" id="PTHR32294">
    <property type="entry name" value="DNA POLYMERASE III SUBUNIT ALPHA"/>
    <property type="match status" value="1"/>
</dbReference>
<dbReference type="AlphaFoldDB" id="A0A8A4TPJ3"/>
<dbReference type="GO" id="GO:0006260">
    <property type="term" value="P:DNA replication"/>
    <property type="evidence" value="ECO:0007669"/>
    <property type="project" value="UniProtKB-KW"/>
</dbReference>
<name>A0A8A4TPJ3_SULCO</name>
<evidence type="ECO:0000256" key="7">
    <source>
        <dbReference type="ARBA" id="ARBA00049244"/>
    </source>
</evidence>
<dbReference type="InterPro" id="IPR029460">
    <property type="entry name" value="DNAPol_HHH"/>
</dbReference>
<accession>A0A8A4TPJ3</accession>
<dbReference type="GO" id="GO:0008408">
    <property type="term" value="F:3'-5' exonuclease activity"/>
    <property type="evidence" value="ECO:0007669"/>
    <property type="project" value="InterPro"/>
</dbReference>
<dbReference type="NCBIfam" id="TIGR00594">
    <property type="entry name" value="polc"/>
    <property type="match status" value="1"/>
</dbReference>
<dbReference type="InterPro" id="IPR004805">
    <property type="entry name" value="DnaE2/DnaE/PolC"/>
</dbReference>
<protein>
    <recommendedName>
        <fullName evidence="2">DNA-directed DNA polymerase</fullName>
        <ecNumber evidence="2">2.7.7.7</ecNumber>
    </recommendedName>
</protein>
<dbReference type="EC" id="2.7.7.7" evidence="2"/>
<dbReference type="GO" id="GO:0005737">
    <property type="term" value="C:cytoplasm"/>
    <property type="evidence" value="ECO:0007669"/>
    <property type="project" value="UniProtKB-SubCell"/>
</dbReference>
<keyword evidence="3" id="KW-0808">Transferase</keyword>
<keyword evidence="6" id="KW-0239">DNA-directed DNA polymerase</keyword>
<dbReference type="Gene3D" id="3.20.20.140">
    <property type="entry name" value="Metal-dependent hydrolases"/>
    <property type="match status" value="1"/>
</dbReference>
<evidence type="ECO:0000256" key="2">
    <source>
        <dbReference type="ARBA" id="ARBA00012417"/>
    </source>
</evidence>
<feature type="domain" description="Polymerase/histidinol phosphatase N-terminal" evidence="8">
    <location>
        <begin position="8"/>
        <end position="75"/>
    </location>
</feature>
<dbReference type="InterPro" id="IPR011708">
    <property type="entry name" value="DNA_pol3_alpha_NTPase_dom"/>
</dbReference>
<evidence type="ECO:0000259" key="8">
    <source>
        <dbReference type="SMART" id="SM00481"/>
    </source>
</evidence>
<dbReference type="CDD" id="cd04485">
    <property type="entry name" value="DnaE_OBF"/>
    <property type="match status" value="1"/>
</dbReference>
<dbReference type="Pfam" id="PF01336">
    <property type="entry name" value="tRNA_anti-codon"/>
    <property type="match status" value="1"/>
</dbReference>
<comment type="catalytic activity">
    <reaction evidence="7">
        <text>DNA(n) + a 2'-deoxyribonucleoside 5'-triphosphate = DNA(n+1) + diphosphate</text>
        <dbReference type="Rhea" id="RHEA:22508"/>
        <dbReference type="Rhea" id="RHEA-COMP:17339"/>
        <dbReference type="Rhea" id="RHEA-COMP:17340"/>
        <dbReference type="ChEBI" id="CHEBI:33019"/>
        <dbReference type="ChEBI" id="CHEBI:61560"/>
        <dbReference type="ChEBI" id="CHEBI:173112"/>
        <dbReference type="EC" id="2.7.7.7"/>
    </reaction>
</comment>
<dbReference type="InterPro" id="IPR016195">
    <property type="entry name" value="Pol/histidinol_Pase-like"/>
</dbReference>
<dbReference type="Gene3D" id="1.10.150.870">
    <property type="match status" value="1"/>
</dbReference>
<reference evidence="9" key="1">
    <citation type="submission" date="2021-03" db="EMBL/GenBank/DDBJ databases">
        <title>Acanthopleuribacteraceae sp. M133.</title>
        <authorList>
            <person name="Wang G."/>
        </authorList>
    </citation>
    <scope>NUCLEOTIDE SEQUENCE</scope>
    <source>
        <strain evidence="9">M133</strain>
    </source>
</reference>
<dbReference type="EMBL" id="CP071793">
    <property type="protein sequence ID" value="QTD51889.1"/>
    <property type="molecule type" value="Genomic_DNA"/>
</dbReference>
<dbReference type="InterPro" id="IPR040982">
    <property type="entry name" value="DNA_pol3_finger"/>
</dbReference>
<dbReference type="GO" id="GO:0003887">
    <property type="term" value="F:DNA-directed DNA polymerase activity"/>
    <property type="evidence" value="ECO:0007669"/>
    <property type="project" value="UniProtKB-KW"/>
</dbReference>
<dbReference type="SUPFAM" id="SSF89550">
    <property type="entry name" value="PHP domain-like"/>
    <property type="match status" value="1"/>
</dbReference>
<dbReference type="InterPro" id="IPR003141">
    <property type="entry name" value="Pol/His_phosphatase_N"/>
</dbReference>
<evidence type="ECO:0000256" key="3">
    <source>
        <dbReference type="ARBA" id="ARBA00022679"/>
    </source>
</evidence>
<comment type="subcellular location">
    <subcellularLocation>
        <location evidence="1">Cytoplasm</location>
    </subcellularLocation>
</comment>
<dbReference type="InterPro" id="IPR004013">
    <property type="entry name" value="PHP_dom"/>
</dbReference>
<dbReference type="Pfam" id="PF02811">
    <property type="entry name" value="PHP"/>
    <property type="match status" value="1"/>
</dbReference>
<gene>
    <name evidence="9" type="ORF">J3U87_05405</name>
</gene>
<dbReference type="SMART" id="SM00481">
    <property type="entry name" value="POLIIIAc"/>
    <property type="match status" value="1"/>
</dbReference>
<evidence type="ECO:0000313" key="9">
    <source>
        <dbReference type="EMBL" id="QTD51889.1"/>
    </source>
</evidence>
<keyword evidence="4" id="KW-0548">Nucleotidyltransferase</keyword>
<keyword evidence="10" id="KW-1185">Reference proteome</keyword>
<organism evidence="9 10">
    <name type="scientific">Sulfidibacter corallicola</name>
    <dbReference type="NCBI Taxonomy" id="2818388"/>
    <lineage>
        <taxon>Bacteria</taxon>
        <taxon>Pseudomonadati</taxon>
        <taxon>Acidobacteriota</taxon>
        <taxon>Holophagae</taxon>
        <taxon>Acanthopleuribacterales</taxon>
        <taxon>Acanthopleuribacteraceae</taxon>
        <taxon>Sulfidibacter</taxon>
    </lineage>
</organism>
<proteinExistence type="predicted"/>
<dbReference type="RefSeq" id="WP_237382006.1">
    <property type="nucleotide sequence ID" value="NZ_CP071793.1"/>
</dbReference>
<dbReference type="Pfam" id="PF07733">
    <property type="entry name" value="DNA_pol3_alpha"/>
    <property type="match status" value="1"/>
</dbReference>